<evidence type="ECO:0000313" key="3">
    <source>
        <dbReference type="Proteomes" id="UP000298493"/>
    </source>
</evidence>
<proteinExistence type="predicted"/>
<protein>
    <submittedName>
        <fullName evidence="2">Uncharacterized protein</fullName>
    </submittedName>
</protein>
<dbReference type="EMBL" id="SNSC02000010">
    <property type="protein sequence ID" value="TID20930.1"/>
    <property type="molecule type" value="Genomic_DNA"/>
</dbReference>
<comment type="caution">
    <text evidence="2">The sequence shown here is derived from an EMBL/GenBank/DDBJ whole genome shotgun (WGS) entry which is preliminary data.</text>
</comment>
<gene>
    <name evidence="2" type="ORF">E6O75_ATG05695</name>
</gene>
<reference evidence="2 3" key="1">
    <citation type="submission" date="2019-04" db="EMBL/GenBank/DDBJ databases">
        <title>High contiguity whole genome sequence and gene annotation resource for two Venturia nashicola isolates.</title>
        <authorList>
            <person name="Prokchorchik M."/>
            <person name="Won K."/>
            <person name="Lee Y."/>
            <person name="Choi E.D."/>
            <person name="Segonzac C."/>
            <person name="Sohn K.H."/>
        </authorList>
    </citation>
    <scope>NUCLEOTIDE SEQUENCE [LARGE SCALE GENOMIC DNA]</scope>
    <source>
        <strain evidence="2 3">PRI2</strain>
    </source>
</reference>
<evidence type="ECO:0000256" key="1">
    <source>
        <dbReference type="SAM" id="MobiDB-lite"/>
    </source>
</evidence>
<dbReference type="AlphaFoldDB" id="A0A4Z1PE17"/>
<dbReference type="Proteomes" id="UP000298493">
    <property type="component" value="Unassembled WGS sequence"/>
</dbReference>
<organism evidence="2 3">
    <name type="scientific">Venturia nashicola</name>
    <dbReference type="NCBI Taxonomy" id="86259"/>
    <lineage>
        <taxon>Eukaryota</taxon>
        <taxon>Fungi</taxon>
        <taxon>Dikarya</taxon>
        <taxon>Ascomycota</taxon>
        <taxon>Pezizomycotina</taxon>
        <taxon>Dothideomycetes</taxon>
        <taxon>Pleosporomycetidae</taxon>
        <taxon>Venturiales</taxon>
        <taxon>Venturiaceae</taxon>
        <taxon>Venturia</taxon>
    </lineage>
</organism>
<accession>A0A4Z1PE17</accession>
<name>A0A4Z1PE17_9PEZI</name>
<keyword evidence="3" id="KW-1185">Reference proteome</keyword>
<evidence type="ECO:0000313" key="2">
    <source>
        <dbReference type="EMBL" id="TID20930.1"/>
    </source>
</evidence>
<feature type="region of interest" description="Disordered" evidence="1">
    <location>
        <begin position="165"/>
        <end position="199"/>
    </location>
</feature>
<sequence length="199" mass="22225">MQALADRATRGKLAPLTSLHRRERWHSATYAIERVSKEIAATDPETGMRKGTISGFRDAVVAVGDLAGRLGILSVMWDELREGVSKLQSERGDRNGEVEIWPLSKRVRNQEGKREGTTKRKVIGDLRGYLGIKVMMEELTEAAEMANGAAGKRMVWSWDVNIDDENYVSGDDEEEDEGDVEGEEEIQDLGDQDEDMEIA</sequence>